<dbReference type="GO" id="GO:0016887">
    <property type="term" value="F:ATP hydrolysis activity"/>
    <property type="evidence" value="ECO:0007669"/>
    <property type="project" value="InterPro"/>
</dbReference>
<dbReference type="AlphaFoldDB" id="A0A6B1D4S2"/>
<evidence type="ECO:0000313" key="5">
    <source>
        <dbReference type="EMBL" id="MYC94578.1"/>
    </source>
</evidence>
<dbReference type="SUPFAM" id="SSF52540">
    <property type="entry name" value="P-loop containing nucleoside triphosphate hydrolases"/>
    <property type="match status" value="1"/>
</dbReference>
<sequence>MTSLDLFDDVKELPDTDAAQQFARLVGLDRLKELLLKEVRLLLVPGLLEQWSMDRHGSVLPCVEDFNRRPPLLVFSGDVGTGKTTLANSFGDPIARGGDIAKVTVLRLSLITRGRGAVGEMTRLISQAFDEVGALARKGVNANGNPSSAVVFVIDEADALAETRATEQMHHEDRAGVNALIRGIDQLTQERLPALVVLCTNRPESLDPAVLRRAAVHYEFKRPSKEQRESLLREAFVNVFSDSQYRELARLTGSNGRDYGYTFSDVTQRFIPSIVRDAFPDKEVTFELALSVLEQVEPTQPFGITDGVRKL</sequence>
<dbReference type="PANTHER" id="PTHR23073">
    <property type="entry name" value="26S PROTEASOME REGULATORY SUBUNIT"/>
    <property type="match status" value="1"/>
</dbReference>
<evidence type="ECO:0000256" key="1">
    <source>
        <dbReference type="ARBA" id="ARBA00006914"/>
    </source>
</evidence>
<comment type="caution">
    <text evidence="5">The sequence shown here is derived from an EMBL/GenBank/DDBJ whole genome shotgun (WGS) entry which is preliminary data.</text>
</comment>
<dbReference type="Gene3D" id="3.40.50.300">
    <property type="entry name" value="P-loop containing nucleotide triphosphate hydrolases"/>
    <property type="match status" value="1"/>
</dbReference>
<dbReference type="GO" id="GO:0005524">
    <property type="term" value="F:ATP binding"/>
    <property type="evidence" value="ECO:0007669"/>
    <property type="project" value="UniProtKB-KW"/>
</dbReference>
<dbReference type="InterPro" id="IPR003959">
    <property type="entry name" value="ATPase_AAA_core"/>
</dbReference>
<dbReference type="InterPro" id="IPR027417">
    <property type="entry name" value="P-loop_NTPase"/>
</dbReference>
<organism evidence="5">
    <name type="scientific">Caldilineaceae bacterium SB0661_bin_32</name>
    <dbReference type="NCBI Taxonomy" id="2605255"/>
    <lineage>
        <taxon>Bacteria</taxon>
        <taxon>Bacillati</taxon>
        <taxon>Chloroflexota</taxon>
        <taxon>Caldilineae</taxon>
        <taxon>Caldilineales</taxon>
        <taxon>Caldilineaceae</taxon>
    </lineage>
</organism>
<keyword evidence="3" id="KW-0067">ATP-binding</keyword>
<feature type="domain" description="AAA+ ATPase" evidence="4">
    <location>
        <begin position="69"/>
        <end position="224"/>
    </location>
</feature>
<gene>
    <name evidence="5" type="ORF">F4X14_06370</name>
</gene>
<reference evidence="5" key="1">
    <citation type="submission" date="2019-09" db="EMBL/GenBank/DDBJ databases">
        <title>Characterisation of the sponge microbiome using genome-centric metagenomics.</title>
        <authorList>
            <person name="Engelberts J.P."/>
            <person name="Robbins S.J."/>
            <person name="De Goeij J.M."/>
            <person name="Aranda M."/>
            <person name="Bell S.C."/>
            <person name="Webster N.S."/>
        </authorList>
    </citation>
    <scope>NUCLEOTIDE SEQUENCE</scope>
    <source>
        <strain evidence="5">SB0661_bin_32</strain>
    </source>
</reference>
<dbReference type="Pfam" id="PF00004">
    <property type="entry name" value="AAA"/>
    <property type="match status" value="1"/>
</dbReference>
<accession>A0A6B1D4S2</accession>
<dbReference type="SMART" id="SM00382">
    <property type="entry name" value="AAA"/>
    <property type="match status" value="1"/>
</dbReference>
<evidence type="ECO:0000256" key="3">
    <source>
        <dbReference type="ARBA" id="ARBA00022840"/>
    </source>
</evidence>
<dbReference type="InterPro" id="IPR003593">
    <property type="entry name" value="AAA+_ATPase"/>
</dbReference>
<evidence type="ECO:0000259" key="4">
    <source>
        <dbReference type="SMART" id="SM00382"/>
    </source>
</evidence>
<comment type="similarity">
    <text evidence="1">Belongs to the AAA ATPase family.</text>
</comment>
<dbReference type="EMBL" id="VXMH01000028">
    <property type="protein sequence ID" value="MYC94578.1"/>
    <property type="molecule type" value="Genomic_DNA"/>
</dbReference>
<keyword evidence="2" id="KW-0547">Nucleotide-binding</keyword>
<evidence type="ECO:0000256" key="2">
    <source>
        <dbReference type="ARBA" id="ARBA00022741"/>
    </source>
</evidence>
<name>A0A6B1D4S2_9CHLR</name>
<protein>
    <submittedName>
        <fullName evidence="5">AAA family ATPase</fullName>
    </submittedName>
</protein>
<dbReference type="InterPro" id="IPR050221">
    <property type="entry name" value="26S_Proteasome_ATPase"/>
</dbReference>
<proteinExistence type="inferred from homology"/>